<dbReference type="SUPFAM" id="SSF49742">
    <property type="entry name" value="PHM/PNGase F"/>
    <property type="match status" value="1"/>
</dbReference>
<dbReference type="Pfam" id="PF09113">
    <property type="entry name" value="N-glycanase_C"/>
    <property type="match status" value="1"/>
</dbReference>
<evidence type="ECO:0000256" key="1">
    <source>
        <dbReference type="ARBA" id="ARBA00023157"/>
    </source>
</evidence>
<dbReference type="AlphaFoldDB" id="A0A9D9IQ61"/>
<reference evidence="4" key="2">
    <citation type="journal article" date="2021" name="PeerJ">
        <title>Extensive microbial diversity within the chicken gut microbiome revealed by metagenomics and culture.</title>
        <authorList>
            <person name="Gilroy R."/>
            <person name="Ravi A."/>
            <person name="Getino M."/>
            <person name="Pursley I."/>
            <person name="Horton D.L."/>
            <person name="Alikhan N.F."/>
            <person name="Baker D."/>
            <person name="Gharbi K."/>
            <person name="Hall N."/>
            <person name="Watson M."/>
            <person name="Adriaenssens E.M."/>
            <person name="Foster-Nyarko E."/>
            <person name="Jarju S."/>
            <person name="Secka A."/>
            <person name="Antonio M."/>
            <person name="Oren A."/>
            <person name="Chaudhuri R.R."/>
            <person name="La Ragione R."/>
            <person name="Hildebrand F."/>
            <person name="Pallen M.J."/>
        </authorList>
    </citation>
    <scope>NUCLEOTIDE SEQUENCE</scope>
    <source>
        <strain evidence="4">6919</strain>
    </source>
</reference>
<dbReference type="GO" id="GO:0016715">
    <property type="term" value="F:oxidoreductase activity, acting on paired donors, with incorporation or reduction of molecular oxygen, reduced ascorbate as one donor, and incorporation of one atom of oxygen"/>
    <property type="evidence" value="ECO:0007669"/>
    <property type="project" value="InterPro"/>
</dbReference>
<evidence type="ECO:0000313" key="4">
    <source>
        <dbReference type="EMBL" id="MBO8476260.1"/>
    </source>
</evidence>
<feature type="domain" description="Peptide-N-glycosidase F C-terminal" evidence="3">
    <location>
        <begin position="211"/>
        <end position="344"/>
    </location>
</feature>
<dbReference type="InterPro" id="IPR015196">
    <property type="entry name" value="PngaseF_N"/>
</dbReference>
<dbReference type="InterPro" id="IPR015197">
    <property type="entry name" value="PngaseF_C"/>
</dbReference>
<dbReference type="Gene3D" id="2.60.120.230">
    <property type="match status" value="2"/>
</dbReference>
<evidence type="ECO:0000259" key="3">
    <source>
        <dbReference type="Pfam" id="PF09113"/>
    </source>
</evidence>
<protein>
    <recommendedName>
        <fullName evidence="6">Peptide-N-glycosidase F N-terminal domain-containing protein</fullName>
    </recommendedName>
</protein>
<comment type="caution">
    <text evidence="4">The sequence shown here is derived from an EMBL/GenBank/DDBJ whole genome shotgun (WGS) entry which is preliminary data.</text>
</comment>
<evidence type="ECO:0000313" key="5">
    <source>
        <dbReference type="Proteomes" id="UP000823598"/>
    </source>
</evidence>
<name>A0A9D9IQ61_9BACT</name>
<keyword evidence="1" id="KW-1015">Disulfide bond</keyword>
<accession>A0A9D9IQ61</accession>
<sequence length="437" mass="49630">MTFFDDVVFYDGYNETIFGADENDGVLRHRNSLYAVKMTDEQLDAFGETTEMNVTIRPLCDNYDRIGNINLAFVPKGQDSYTIDGEGVERIELGRFITPFMNYHKLPNRVQYSFQVDYLTHLFHDTAMREKYDFWLEFELFGMPYSANTQIAGCADRNDIFSGTLEFVTSEPAMASNDDNVLIPIVMKKPEYQGNNLNNYNSAATDEIGKTEKTFFFTLASDVNDAQIVLITSNHGANANGEEYNRRWHYVYMDGSEEPVLTYKPGRESCEPFRKYNTQANGIYGNLKMSDEEWQSFSNWCPGDVIDNRIIRLGAMKAGEHSVKISVPEAVFPEQQGDIPVSMFFQGLKTGKFKEDAGISSIVREPFVKVSYSGDLIELSSEQEILEVEIYSISGNCIYRSFDNCNVISLTGMGKGIYLLNAYLDNDVIATHKIVRN</sequence>
<evidence type="ECO:0000259" key="2">
    <source>
        <dbReference type="Pfam" id="PF09112"/>
    </source>
</evidence>
<gene>
    <name evidence="4" type="ORF">IAB88_04640</name>
</gene>
<dbReference type="Pfam" id="PF09112">
    <property type="entry name" value="N-glycanase_N"/>
    <property type="match status" value="1"/>
</dbReference>
<dbReference type="EMBL" id="JADIMC010000053">
    <property type="protein sequence ID" value="MBO8476260.1"/>
    <property type="molecule type" value="Genomic_DNA"/>
</dbReference>
<dbReference type="Proteomes" id="UP000823598">
    <property type="component" value="Unassembled WGS sequence"/>
</dbReference>
<dbReference type="InterPro" id="IPR008977">
    <property type="entry name" value="PHM/PNGase_F_dom_sf"/>
</dbReference>
<feature type="domain" description="Peptide-N-glycosidase F N-terminal" evidence="2">
    <location>
        <begin position="5"/>
        <end position="152"/>
    </location>
</feature>
<organism evidence="4 5">
    <name type="scientific">Candidatus Limisoma faecipullorum</name>
    <dbReference type="NCBI Taxonomy" id="2840854"/>
    <lineage>
        <taxon>Bacteria</taxon>
        <taxon>Pseudomonadati</taxon>
        <taxon>Bacteroidota</taxon>
        <taxon>Bacteroidia</taxon>
        <taxon>Bacteroidales</taxon>
        <taxon>Candidatus Limisoma</taxon>
    </lineage>
</organism>
<reference evidence="4" key="1">
    <citation type="submission" date="2020-10" db="EMBL/GenBank/DDBJ databases">
        <authorList>
            <person name="Gilroy R."/>
        </authorList>
    </citation>
    <scope>NUCLEOTIDE SEQUENCE</scope>
    <source>
        <strain evidence="4">6919</strain>
    </source>
</reference>
<proteinExistence type="predicted"/>
<dbReference type="InterPro" id="IPR014784">
    <property type="entry name" value="Cu2_ascorb_mOase-like_C"/>
</dbReference>
<evidence type="ECO:0008006" key="6">
    <source>
        <dbReference type="Google" id="ProtNLM"/>
    </source>
</evidence>